<feature type="signal peptide" evidence="1">
    <location>
        <begin position="1"/>
        <end position="27"/>
    </location>
</feature>
<feature type="chain" id="PRO_5037863186" description="PRC-barrel domain containing protein" evidence="1">
    <location>
        <begin position="28"/>
        <end position="127"/>
    </location>
</feature>
<organism evidence="2 3">
    <name type="scientific">Novosphingobium aureum</name>
    <dbReference type="NCBI Taxonomy" id="2792964"/>
    <lineage>
        <taxon>Bacteria</taxon>
        <taxon>Pseudomonadati</taxon>
        <taxon>Pseudomonadota</taxon>
        <taxon>Alphaproteobacteria</taxon>
        <taxon>Sphingomonadales</taxon>
        <taxon>Sphingomonadaceae</taxon>
        <taxon>Novosphingobium</taxon>
    </lineage>
</organism>
<reference evidence="2" key="1">
    <citation type="submission" date="2020-11" db="EMBL/GenBank/DDBJ databases">
        <title>Novosphingobium aureum sp. nov., a marine bacterium isolated from sediment of a salt flat.</title>
        <authorList>
            <person name="Yoo Y."/>
            <person name="Kim J.-J."/>
        </authorList>
    </citation>
    <scope>NUCLEOTIDE SEQUENCE</scope>
    <source>
        <strain evidence="2">YJ-S2-02</strain>
    </source>
</reference>
<evidence type="ECO:0008006" key="4">
    <source>
        <dbReference type="Google" id="ProtNLM"/>
    </source>
</evidence>
<gene>
    <name evidence="2" type="ORF">I5E68_18065</name>
</gene>
<proteinExistence type="predicted"/>
<dbReference type="AlphaFoldDB" id="A0A931HGA1"/>
<dbReference type="Proteomes" id="UP000617634">
    <property type="component" value="Unassembled WGS sequence"/>
</dbReference>
<keyword evidence="1" id="KW-0732">Signal</keyword>
<evidence type="ECO:0000313" key="3">
    <source>
        <dbReference type="Proteomes" id="UP000617634"/>
    </source>
</evidence>
<dbReference type="EMBL" id="JADZGI010000004">
    <property type="protein sequence ID" value="MBH0114858.1"/>
    <property type="molecule type" value="Genomic_DNA"/>
</dbReference>
<evidence type="ECO:0000313" key="2">
    <source>
        <dbReference type="EMBL" id="MBH0114858.1"/>
    </source>
</evidence>
<keyword evidence="3" id="KW-1185">Reference proteome</keyword>
<evidence type="ECO:0000256" key="1">
    <source>
        <dbReference type="SAM" id="SignalP"/>
    </source>
</evidence>
<name>A0A931HGA1_9SPHN</name>
<comment type="caution">
    <text evidence="2">The sequence shown here is derived from an EMBL/GenBank/DDBJ whole genome shotgun (WGS) entry which is preliminary data.</text>
</comment>
<accession>A0A931HGA1</accession>
<dbReference type="RefSeq" id="WP_197166788.1">
    <property type="nucleotide sequence ID" value="NZ_JADZGI010000004.1"/>
</dbReference>
<protein>
    <recommendedName>
        <fullName evidence="4">PRC-barrel domain containing protein</fullName>
    </recommendedName>
</protein>
<sequence>MFRPGVYRQALLALGSCFLIVQAPAHAQSGVIAQTDAEVAKAMADPDVKMVRNVSHQELREGVAIVEGSGQTIGTVTKVAGNTIVVSDGTETWRVPIEQIYAYSDGETDHFASRLSRAQLSAERKGG</sequence>